<comment type="caution">
    <text evidence="7">The sequence shown here is derived from an EMBL/GenBank/DDBJ whole genome shotgun (WGS) entry which is preliminary data.</text>
</comment>
<evidence type="ECO:0000256" key="5">
    <source>
        <dbReference type="ARBA" id="ARBA00023027"/>
    </source>
</evidence>
<evidence type="ECO:0000256" key="2">
    <source>
        <dbReference type="ARBA" id="ARBA00022729"/>
    </source>
</evidence>
<name>A0A2U0UK70_9BACT</name>
<evidence type="ECO:0000256" key="3">
    <source>
        <dbReference type="ARBA" id="ARBA00022827"/>
    </source>
</evidence>
<proteinExistence type="predicted"/>
<dbReference type="PANTHER" id="PTHR46091">
    <property type="entry name" value="BLR7054 PROTEIN"/>
    <property type="match status" value="1"/>
</dbReference>
<evidence type="ECO:0000313" key="7">
    <source>
        <dbReference type="EMBL" id="PVX58037.1"/>
    </source>
</evidence>
<keyword evidence="4" id="KW-0521">NADP</keyword>
<dbReference type="SUPFAM" id="SSF51905">
    <property type="entry name" value="FAD/NAD(P)-binding domain"/>
    <property type="match status" value="1"/>
</dbReference>
<dbReference type="GO" id="GO:0016491">
    <property type="term" value="F:oxidoreductase activity"/>
    <property type="evidence" value="ECO:0007669"/>
    <property type="project" value="InterPro"/>
</dbReference>
<dbReference type="Pfam" id="PF01593">
    <property type="entry name" value="Amino_oxidase"/>
    <property type="match status" value="1"/>
</dbReference>
<dbReference type="AlphaFoldDB" id="A0A2U0UK70"/>
<organism evidence="7 8">
    <name type="scientific">Hallella colorans</name>
    <dbReference type="NCBI Taxonomy" id="1703337"/>
    <lineage>
        <taxon>Bacteria</taxon>
        <taxon>Pseudomonadati</taxon>
        <taxon>Bacteroidota</taxon>
        <taxon>Bacteroidia</taxon>
        <taxon>Bacteroidales</taxon>
        <taxon>Prevotellaceae</taxon>
        <taxon>Hallella</taxon>
    </lineage>
</organism>
<dbReference type="RefSeq" id="WP_116615878.1">
    <property type="nucleotide sequence ID" value="NZ_QENY01000003.1"/>
</dbReference>
<accession>A0A2U0UK70</accession>
<evidence type="ECO:0000256" key="1">
    <source>
        <dbReference type="ARBA" id="ARBA00022630"/>
    </source>
</evidence>
<keyword evidence="2" id="KW-0732">Signal</keyword>
<sequence>MSEKKKVIIIGSGLGGLSTGVILAKNGYQVTVLEQGVQIGGCLQCFFRQGAKFETGMHFIGSAGKGQTLDKMMKYLEIDKDVQLSQLDTTGYDVVALNGKRYKFPNGREAFISQMTEYFPNQHDNLERYFDLVEKVSNASSLHSLKEAETDSMVSPEYQLRSINEVIDEVITDSTLAKVLVGNLPLYAAEKDKTPFATHAFIMDFYNKSAFRFQGGSDFVAKSLAATIQRYGGEVLTRKKVTRIICDDVHAVAVKINGKEQMSCDYIISDAHPIRTLELIDNKLIRPAFRKRINTIPQTVGGFVVYLRFKENKVPYQNYNYYGYQGDTPWDCEKYTEATWPKGFLYMHFCQEEHPKFASTGVVLSYMQMKDVEKWGKNATGRRGQDYEDFKRKKAEKLLDVLEQHFPGVREQIQQYYTSTPLTYLDYTGTAEGSMYGNAKDINMGAACRVPQRTRIPNVYLTGQNINSHGMLGVLVGTIVTCSEFLTAKTIYTQIKGANE</sequence>
<evidence type="ECO:0000259" key="6">
    <source>
        <dbReference type="Pfam" id="PF01593"/>
    </source>
</evidence>
<dbReference type="InterPro" id="IPR052206">
    <property type="entry name" value="Retinol_saturase"/>
</dbReference>
<protein>
    <submittedName>
        <fullName evidence="7">Phytoene dehydrogenase-like protein</fullName>
    </submittedName>
</protein>
<dbReference type="EMBL" id="QENY01000003">
    <property type="protein sequence ID" value="PVX58037.1"/>
    <property type="molecule type" value="Genomic_DNA"/>
</dbReference>
<dbReference type="PANTHER" id="PTHR46091:SF3">
    <property type="entry name" value="AMINE OXIDASE DOMAIN-CONTAINING PROTEIN"/>
    <property type="match status" value="1"/>
</dbReference>
<feature type="domain" description="Amine oxidase" evidence="6">
    <location>
        <begin position="14"/>
        <end position="467"/>
    </location>
</feature>
<keyword evidence="8" id="KW-1185">Reference proteome</keyword>
<gene>
    <name evidence="7" type="ORF">C7379_103162</name>
</gene>
<dbReference type="InterPro" id="IPR036188">
    <property type="entry name" value="FAD/NAD-bd_sf"/>
</dbReference>
<dbReference type="InterPro" id="IPR002937">
    <property type="entry name" value="Amino_oxidase"/>
</dbReference>
<keyword evidence="3" id="KW-0274">FAD</keyword>
<dbReference type="Gene3D" id="3.50.50.60">
    <property type="entry name" value="FAD/NAD(P)-binding domain"/>
    <property type="match status" value="2"/>
</dbReference>
<keyword evidence="5" id="KW-0520">NAD</keyword>
<dbReference type="Proteomes" id="UP000245870">
    <property type="component" value="Unassembled WGS sequence"/>
</dbReference>
<dbReference type="OrthoDB" id="9789960at2"/>
<reference evidence="7 8" key="1">
    <citation type="submission" date="2018-05" db="EMBL/GenBank/DDBJ databases">
        <title>Genomic Encyclopedia of Type Strains, Phase IV (KMG-IV): sequencing the most valuable type-strain genomes for metagenomic binning, comparative biology and taxonomic classification.</title>
        <authorList>
            <person name="Goeker M."/>
        </authorList>
    </citation>
    <scope>NUCLEOTIDE SEQUENCE [LARGE SCALE GENOMIC DNA]</scope>
    <source>
        <strain evidence="7 8">DSM 100333</strain>
    </source>
</reference>
<evidence type="ECO:0000256" key="4">
    <source>
        <dbReference type="ARBA" id="ARBA00022857"/>
    </source>
</evidence>
<keyword evidence="1" id="KW-0285">Flavoprotein</keyword>
<evidence type="ECO:0000313" key="8">
    <source>
        <dbReference type="Proteomes" id="UP000245870"/>
    </source>
</evidence>